<comment type="caution">
    <text evidence="1">The sequence shown here is derived from an EMBL/GenBank/DDBJ whole genome shotgun (WGS) entry which is preliminary data.</text>
</comment>
<dbReference type="EMBL" id="JAIWYP010000004">
    <property type="protein sequence ID" value="KAH3842690.1"/>
    <property type="molecule type" value="Genomic_DNA"/>
</dbReference>
<keyword evidence="2" id="KW-1185">Reference proteome</keyword>
<reference evidence="1" key="2">
    <citation type="submission" date="2020-11" db="EMBL/GenBank/DDBJ databases">
        <authorList>
            <person name="McCartney M.A."/>
            <person name="Auch B."/>
            <person name="Kono T."/>
            <person name="Mallez S."/>
            <person name="Becker A."/>
            <person name="Gohl D.M."/>
            <person name="Silverstein K.A.T."/>
            <person name="Koren S."/>
            <person name="Bechman K.B."/>
            <person name="Herman A."/>
            <person name="Abrahante J.E."/>
            <person name="Garbe J."/>
        </authorList>
    </citation>
    <scope>NUCLEOTIDE SEQUENCE</scope>
    <source>
        <strain evidence="1">Duluth1</strain>
        <tissue evidence="1">Whole animal</tissue>
    </source>
</reference>
<proteinExistence type="predicted"/>
<gene>
    <name evidence="1" type="ORF">DPMN_116194</name>
</gene>
<reference evidence="1" key="1">
    <citation type="journal article" date="2019" name="bioRxiv">
        <title>The Genome of the Zebra Mussel, Dreissena polymorpha: A Resource for Invasive Species Research.</title>
        <authorList>
            <person name="McCartney M.A."/>
            <person name="Auch B."/>
            <person name="Kono T."/>
            <person name="Mallez S."/>
            <person name="Zhang Y."/>
            <person name="Obille A."/>
            <person name="Becker A."/>
            <person name="Abrahante J.E."/>
            <person name="Garbe J."/>
            <person name="Badalamenti J.P."/>
            <person name="Herman A."/>
            <person name="Mangelson H."/>
            <person name="Liachko I."/>
            <person name="Sullivan S."/>
            <person name="Sone E.D."/>
            <person name="Koren S."/>
            <person name="Silverstein K.A.T."/>
            <person name="Beckman K.B."/>
            <person name="Gohl D.M."/>
        </authorList>
    </citation>
    <scope>NUCLEOTIDE SEQUENCE</scope>
    <source>
        <strain evidence="1">Duluth1</strain>
        <tissue evidence="1">Whole animal</tissue>
    </source>
</reference>
<protein>
    <submittedName>
        <fullName evidence="1">Uncharacterized protein</fullName>
    </submittedName>
</protein>
<name>A0A9D4KML9_DREPO</name>
<evidence type="ECO:0000313" key="2">
    <source>
        <dbReference type="Proteomes" id="UP000828390"/>
    </source>
</evidence>
<dbReference type="Proteomes" id="UP000828390">
    <property type="component" value="Unassembled WGS sequence"/>
</dbReference>
<sequence>MHRETLANGHQTGRMKSPNYAVDHAAEMEAYYNAEQKHFSSSHVLVRSTARGWGRCPYQATERHQVHAVNNTAITKRVLKVERQMKSTPKSATYLWSIWVITLTSNGAARATEFLLQV</sequence>
<evidence type="ECO:0000313" key="1">
    <source>
        <dbReference type="EMBL" id="KAH3842690.1"/>
    </source>
</evidence>
<dbReference type="AlphaFoldDB" id="A0A9D4KML9"/>
<accession>A0A9D4KML9</accession>
<organism evidence="1 2">
    <name type="scientific">Dreissena polymorpha</name>
    <name type="common">Zebra mussel</name>
    <name type="synonym">Mytilus polymorpha</name>
    <dbReference type="NCBI Taxonomy" id="45954"/>
    <lineage>
        <taxon>Eukaryota</taxon>
        <taxon>Metazoa</taxon>
        <taxon>Spiralia</taxon>
        <taxon>Lophotrochozoa</taxon>
        <taxon>Mollusca</taxon>
        <taxon>Bivalvia</taxon>
        <taxon>Autobranchia</taxon>
        <taxon>Heteroconchia</taxon>
        <taxon>Euheterodonta</taxon>
        <taxon>Imparidentia</taxon>
        <taxon>Neoheterodontei</taxon>
        <taxon>Myida</taxon>
        <taxon>Dreissenoidea</taxon>
        <taxon>Dreissenidae</taxon>
        <taxon>Dreissena</taxon>
    </lineage>
</organism>